<dbReference type="EMBL" id="BART01028980">
    <property type="protein sequence ID" value="GAG95659.1"/>
    <property type="molecule type" value="Genomic_DNA"/>
</dbReference>
<organism evidence="2">
    <name type="scientific">marine sediment metagenome</name>
    <dbReference type="NCBI Taxonomy" id="412755"/>
    <lineage>
        <taxon>unclassified sequences</taxon>
        <taxon>metagenomes</taxon>
        <taxon>ecological metagenomes</taxon>
    </lineage>
</organism>
<feature type="non-terminal residue" evidence="2">
    <location>
        <position position="1"/>
    </location>
</feature>
<evidence type="ECO:0000313" key="2">
    <source>
        <dbReference type="EMBL" id="GAG95659.1"/>
    </source>
</evidence>
<proteinExistence type="predicted"/>
<reference evidence="2" key="1">
    <citation type="journal article" date="2014" name="Front. Microbiol.">
        <title>High frequency of phylogenetically diverse reductive dehalogenase-homologous genes in deep subseafloor sedimentary metagenomes.</title>
        <authorList>
            <person name="Kawai M."/>
            <person name="Futagami T."/>
            <person name="Toyoda A."/>
            <person name="Takaki Y."/>
            <person name="Nishi S."/>
            <person name="Hori S."/>
            <person name="Arai W."/>
            <person name="Tsubouchi T."/>
            <person name="Morono Y."/>
            <person name="Uchiyama I."/>
            <person name="Ito T."/>
            <person name="Fujiyama A."/>
            <person name="Inagaki F."/>
            <person name="Takami H."/>
        </authorList>
    </citation>
    <scope>NUCLEOTIDE SEQUENCE</scope>
    <source>
        <strain evidence="2">Expedition CK06-06</strain>
    </source>
</reference>
<sequence length="71" mass="8609">LLLLNNGLEPDEKSKGEKIPDKERKKRIENAKRLFDGLGRVLHIKRKTNEDYLNYCQRLISRLEKNRKRYR</sequence>
<dbReference type="AlphaFoldDB" id="X1BIC7"/>
<evidence type="ECO:0000256" key="1">
    <source>
        <dbReference type="SAM" id="MobiDB-lite"/>
    </source>
</evidence>
<comment type="caution">
    <text evidence="2">The sequence shown here is derived from an EMBL/GenBank/DDBJ whole genome shotgun (WGS) entry which is preliminary data.</text>
</comment>
<protein>
    <submittedName>
        <fullName evidence="2">Uncharacterized protein</fullName>
    </submittedName>
</protein>
<accession>X1BIC7</accession>
<gene>
    <name evidence="2" type="ORF">S01H4_50967</name>
</gene>
<feature type="compositionally biased region" description="Basic and acidic residues" evidence="1">
    <location>
        <begin position="10"/>
        <end position="23"/>
    </location>
</feature>
<name>X1BIC7_9ZZZZ</name>
<feature type="region of interest" description="Disordered" evidence="1">
    <location>
        <begin position="1"/>
        <end position="23"/>
    </location>
</feature>